<evidence type="ECO:0000313" key="2">
    <source>
        <dbReference type="Proteomes" id="UP001143856"/>
    </source>
</evidence>
<comment type="caution">
    <text evidence="1">The sequence shown here is derived from an EMBL/GenBank/DDBJ whole genome shotgun (WGS) entry which is preliminary data.</text>
</comment>
<reference evidence="1" key="1">
    <citation type="submission" date="2022-10" db="EMBL/GenBank/DDBJ databases">
        <title>Genome Sequence of Xylaria curta.</title>
        <authorList>
            <person name="Buettner E."/>
        </authorList>
    </citation>
    <scope>NUCLEOTIDE SEQUENCE</scope>
    <source>
        <strain evidence="1">Babe10</strain>
    </source>
</reference>
<protein>
    <submittedName>
        <fullName evidence="1">Uncharacterized protein</fullName>
    </submittedName>
</protein>
<sequence length="1219" mass="137029">MLPKCNTKCWLKKGLRRLSQRHQRASDAPSAAASIEHYKPAKKDDARHGSKVFLTVASKSHPPPSLSVADPQITRPSTEALRADHPQPITVPQFPCAATSVESLPRPAPTEPSEPSNPTFSVSEELWNAAYDDLEEAEAQLVGSYVKTLNTVLGDKTSEEFTTDPLVEMKDPIKRQKHMRELVQKGQQRIEKASKIATKVGGVADFILSSKGMVDLTLQSVPQAAPAALPWAGICLGLEILRNPAQATNSNLDGMAHVISRMEWYSALTELLLNKKNIVDGKDPQEVLRQLKRRIIELYNALLQYQMKSVVSYYRNQGIRFLRDIVRWDDWEGDINRVKNIETTIQDDMNQYYRERTKTSLNEFVDHARALTAQLGNIQQDIRSFIVQQKVASREKDESDFRRDLRVVDPQDDMQRIENSKDQLLDDAYKWILNTFEYRAFSNWENDGPGSPQRQILWLKGHAGTGKTMLMIGLIRQFSSQSVALAPGASLFTDQNSFIALSEVFKNMLRDDQLSPVYFAVDALDECSEGRADLIALISATLTLSKNVRWLISSRPEVDVLAELKTSEALAELNTQRLEDPVKAYIEHKLSILKGKNGYSDKILNEISDIAHQRAGNAFLWVALAFKALGGKHGAYAVAIISAMPPGLSDLYKHMMTRIEESERIEPEDCKKILKAAFLAFRPLSLPELSLVAGLLPAITEDAVKECGSFFIVTGETVNLIHQSAKDYLQNEYAAKLDLSGVAEGHMDLIERSLDAISSLERNMYGLDFGIQSEYIAPPNPDPLAPLRYSCVSWIDHLRFLNEENPECLKSLPVKVSEFLNTSFLRWVESLSILRKVEDGLLSIKEVLRLAQAQMDVDSSFVEFLKDADRFIFNYGYVIKRAPLQADGSALLFSPTTSKVRNHYWHERLLLVDRLQSFEDHLDACYQTLEGHSSPVNSVAFSPDGKTLASASNDMTVRLWDMTFTTPTCVPLNAHASWVKAVAFSPDGKMLASASVDCTVRLWDMTATLSNSKALEEQNERPLVMAISPNDKHLASISRYGTLRLWDITVSGLNSKITERYTKDPDTYTAILMFSPDSKMLVLGYDGDIWLWDLTAFPPKSRVICESWDLDNIQKVAFSPDGEVLEMTSREGVVQQWDLATNTRLTSHVRSSSQHNRNEDLRYRISDDGFWVTLNGRDLLWLPVNYRSSGLVKGAEQVIRESTVAIHNDFTGPIVLRFS</sequence>
<name>A0ACC1PRV8_9PEZI</name>
<evidence type="ECO:0000313" key="1">
    <source>
        <dbReference type="EMBL" id="KAJ2997492.1"/>
    </source>
</evidence>
<keyword evidence="2" id="KW-1185">Reference proteome</keyword>
<dbReference type="Proteomes" id="UP001143856">
    <property type="component" value="Unassembled WGS sequence"/>
</dbReference>
<accession>A0ACC1PRV8</accession>
<dbReference type="EMBL" id="JAPDGR010000056">
    <property type="protein sequence ID" value="KAJ2997492.1"/>
    <property type="molecule type" value="Genomic_DNA"/>
</dbReference>
<organism evidence="1 2">
    <name type="scientific">Xylaria curta</name>
    <dbReference type="NCBI Taxonomy" id="42375"/>
    <lineage>
        <taxon>Eukaryota</taxon>
        <taxon>Fungi</taxon>
        <taxon>Dikarya</taxon>
        <taxon>Ascomycota</taxon>
        <taxon>Pezizomycotina</taxon>
        <taxon>Sordariomycetes</taxon>
        <taxon>Xylariomycetidae</taxon>
        <taxon>Xylariales</taxon>
        <taxon>Xylariaceae</taxon>
        <taxon>Xylaria</taxon>
    </lineage>
</organism>
<gene>
    <name evidence="1" type="ORF">NUW58_g638</name>
</gene>
<proteinExistence type="predicted"/>